<proteinExistence type="predicted"/>
<dbReference type="EMBL" id="JACBJI010000003">
    <property type="protein sequence ID" value="NYA70862.1"/>
    <property type="molecule type" value="Genomic_DNA"/>
</dbReference>
<evidence type="ECO:0000313" key="2">
    <source>
        <dbReference type="Proteomes" id="UP000535020"/>
    </source>
</evidence>
<accession>A0A7Y9C713</accession>
<sequence>MTRFIRNILILLGLTLLTLVVLDLVYTRILTHAPANDKITLIKRSSGRKFNYVFVGSSRVNNCIIPSIIEKETGKTSLNLGVESARPHDILTLVKLLVASNVKCDSVFVQADYGFNHLESSTFLEFQAMPYLRQDSILSNHMSYLPDAWALKHIPFYRYAVYERKIGLHSTFAALRRKSPSNLEKTSGCMLLRGQQLLDEYTMPKTISVQNRYCEELEKFAKIHNLHLVYFTSPFMLSVKTKDFMSKLKKKIPGLHDYSRAIASDSLFRNQSHLNNKGAAVFTELLLSDLLTKR</sequence>
<gene>
    <name evidence="1" type="ORF">HZF10_08030</name>
</gene>
<dbReference type="Proteomes" id="UP000535020">
    <property type="component" value="Unassembled WGS sequence"/>
</dbReference>
<evidence type="ECO:0008006" key="3">
    <source>
        <dbReference type="Google" id="ProtNLM"/>
    </source>
</evidence>
<organism evidence="1 2">
    <name type="scientific">Flavobacterium agri</name>
    <dbReference type="NCBI Taxonomy" id="2743471"/>
    <lineage>
        <taxon>Bacteria</taxon>
        <taxon>Pseudomonadati</taxon>
        <taxon>Bacteroidota</taxon>
        <taxon>Flavobacteriia</taxon>
        <taxon>Flavobacteriales</taxon>
        <taxon>Flavobacteriaceae</taxon>
        <taxon>Flavobacterium</taxon>
    </lineage>
</organism>
<evidence type="ECO:0000313" key="1">
    <source>
        <dbReference type="EMBL" id="NYA70862.1"/>
    </source>
</evidence>
<dbReference type="AlphaFoldDB" id="A0A7Y9C713"/>
<protein>
    <recommendedName>
        <fullName evidence="3">SGNH/GDSL hydrolase family protein</fullName>
    </recommendedName>
</protein>
<name>A0A7Y9C713_9FLAO</name>
<comment type="caution">
    <text evidence="1">The sequence shown here is derived from an EMBL/GenBank/DDBJ whole genome shotgun (WGS) entry which is preliminary data.</text>
</comment>
<reference evidence="1 2" key="1">
    <citation type="submission" date="2020-07" db="EMBL/GenBank/DDBJ databases">
        <authorList>
            <person name="Sun Q."/>
        </authorList>
    </citation>
    <scope>NUCLEOTIDE SEQUENCE [LARGE SCALE GENOMIC DNA]</scope>
    <source>
        <strain evidence="1 2">MAH-1</strain>
    </source>
</reference>
<dbReference type="RefSeq" id="WP_176005678.1">
    <property type="nucleotide sequence ID" value="NZ_JABWMI010000010.1"/>
</dbReference>
<keyword evidence="2" id="KW-1185">Reference proteome</keyword>